<organism evidence="1 2">
    <name type="scientific">Eiseniibacteriota bacterium</name>
    <dbReference type="NCBI Taxonomy" id="2212470"/>
    <lineage>
        <taxon>Bacteria</taxon>
        <taxon>Candidatus Eiseniibacteriota</taxon>
    </lineage>
</organism>
<dbReference type="PANTHER" id="PTHR33361:SF15">
    <property type="entry name" value="DUF885 FAMILY LIPOPROTEIN"/>
    <property type="match status" value="1"/>
</dbReference>
<dbReference type="Proteomes" id="UP000580839">
    <property type="component" value="Unassembled WGS sequence"/>
</dbReference>
<evidence type="ECO:0000313" key="2">
    <source>
        <dbReference type="Proteomes" id="UP000580839"/>
    </source>
</evidence>
<dbReference type="InterPro" id="IPR010281">
    <property type="entry name" value="DUF885"/>
</dbReference>
<dbReference type="PANTHER" id="PTHR33361">
    <property type="entry name" value="GLR0591 PROTEIN"/>
    <property type="match status" value="1"/>
</dbReference>
<dbReference type="Pfam" id="PF05960">
    <property type="entry name" value="DUF885"/>
    <property type="match status" value="1"/>
</dbReference>
<evidence type="ECO:0000313" key="1">
    <source>
        <dbReference type="EMBL" id="NOT34946.1"/>
    </source>
</evidence>
<dbReference type="EMBL" id="JABFRW010000158">
    <property type="protein sequence ID" value="NOT34946.1"/>
    <property type="molecule type" value="Genomic_DNA"/>
</dbReference>
<name>A0A849SK21_UNCEI</name>
<accession>A0A849SK21</accession>
<proteinExistence type="predicted"/>
<gene>
    <name evidence="1" type="ORF">HOP12_12355</name>
</gene>
<protein>
    <submittedName>
        <fullName evidence="1">DUF885 domain-containing protein</fullName>
    </submittedName>
</protein>
<dbReference type="AlphaFoldDB" id="A0A849SK21"/>
<comment type="caution">
    <text evidence="1">The sequence shown here is derived from an EMBL/GenBank/DDBJ whole genome shotgun (WGS) entry which is preliminary data.</text>
</comment>
<reference evidence="1 2" key="1">
    <citation type="submission" date="2020-04" db="EMBL/GenBank/DDBJ databases">
        <title>Metagenomic profiling of ammonia- and methane-oxidizing microorganisms in a Dutch drinking water treatment plant.</title>
        <authorList>
            <person name="Poghosyan L."/>
            <person name="Leucker S."/>
        </authorList>
    </citation>
    <scope>NUCLEOTIDE SEQUENCE [LARGE SCALE GENOMIC DNA]</scope>
    <source>
        <strain evidence="1">S-RSF-IL-03</strain>
    </source>
</reference>
<sequence length="547" mass="61974">MIETVRTFTALAEEFVELYLRHHPVEATRAGIHDYDRLLPNDTAEGLRERSVWLQDLEHRLVASVPWQELPVEHRADYGILRARLSALRADLDEVKIYAKNPVLYPETALHSVFLLLARPGTPLEERKEAILERMIAIPDYLAVAKKNLQQVPDQYLNIAADVTLSAPGFVEEVCRTLLKNFPGEGERIEHAGSRARKGFLQYQQFIDQDLEAKIGGTFAIGERWMNYKLEREHLLALDCKKLDALGREQVTKVTAELEAEARRVDPSKTWKQQLEAAKDRHPEPLRLREAYVAELERARAFVQDMRIAPIGGEPPLVILDTPVFERATQPLATYLPPAPFDASPAGCLCVTPADPARRKDEQQQQIEAHHNAAISLVCVHEGYPGHHLQFGQSFKNGSRLRRLSRSPVTAQGWALYCEELMAEAGFFTDPIGRLYQLRDLLWRACRVVVDAGLHTGNMGFMQAVDYLVTTALIPRVNAVLEVRRYTLRPTEPMSAMIGKLELVALRDETRQRLGERFNLHEFHAAVLASGPIPTALLREELKLRMP</sequence>